<dbReference type="GO" id="GO:0008677">
    <property type="term" value="F:2-dehydropantoate 2-reductase activity"/>
    <property type="evidence" value="ECO:0007669"/>
    <property type="project" value="UniProtKB-EC"/>
</dbReference>
<dbReference type="InterPro" id="IPR036291">
    <property type="entry name" value="NAD(P)-bd_dom_sf"/>
</dbReference>
<reference evidence="7 8" key="1">
    <citation type="submission" date="2016-11" db="EMBL/GenBank/DDBJ databases">
        <authorList>
            <person name="Jaros S."/>
            <person name="Januszkiewicz K."/>
            <person name="Wedrychowicz H."/>
        </authorList>
    </citation>
    <scope>NUCLEOTIDE SEQUENCE [LARGE SCALE GENOMIC DNA]</scope>
    <source>
        <strain evidence="7 8">DSM 10502</strain>
    </source>
</reference>
<evidence type="ECO:0000313" key="8">
    <source>
        <dbReference type="Proteomes" id="UP000184404"/>
    </source>
</evidence>
<proteinExistence type="inferred from homology"/>
<dbReference type="InterPro" id="IPR008927">
    <property type="entry name" value="6-PGluconate_DH-like_C_sf"/>
</dbReference>
<dbReference type="GO" id="GO:0015940">
    <property type="term" value="P:pantothenate biosynthetic process"/>
    <property type="evidence" value="ECO:0007669"/>
    <property type="project" value="UniProtKB-UniPathway"/>
</dbReference>
<dbReference type="UniPathway" id="UPA00028">
    <property type="reaction ID" value="UER00004"/>
</dbReference>
<sequence length="313" mass="34733">MTQPKICVAGVGAIGTLLAAMLGKKYSESLSVIARGKRADSFRERGLVLHSDFYGEVVSRPSKVAADGAELGIQDYIIVCVKNYSLDDIAEKIAPCIGPDTVILPVMNGIEPGDRLRKCFPEAKVLDSVIYTITGAQEDYSAKQSGTYTYMFLGTKDKSSEASAVAHNIYDIFKSVDFDCRFAEDIEAEIWRKYILNCAFNTITARYKTSIGPIREDKEKLKDIRGLFEEAYAVSKAKGIKLPEDLIEKQFTFMTTKQSPKATSSMERDVSAGRPTELDAFLGSLIRTAKEYNVEVPVCTRYYNELKEICVVP</sequence>
<dbReference type="EC" id="1.1.1.169" evidence="4"/>
<dbReference type="SUPFAM" id="SSF51735">
    <property type="entry name" value="NAD(P)-binding Rossmann-fold domains"/>
    <property type="match status" value="1"/>
</dbReference>
<organism evidence="7 8">
    <name type="scientific">Schwartzia succinivorans DSM 10502</name>
    <dbReference type="NCBI Taxonomy" id="1123243"/>
    <lineage>
        <taxon>Bacteria</taxon>
        <taxon>Bacillati</taxon>
        <taxon>Bacillota</taxon>
        <taxon>Negativicutes</taxon>
        <taxon>Selenomonadales</taxon>
        <taxon>Selenomonadaceae</taxon>
        <taxon>Schwartzia</taxon>
    </lineage>
</organism>
<dbReference type="SUPFAM" id="SSF48179">
    <property type="entry name" value="6-phosphogluconate dehydrogenase C-terminal domain-like"/>
    <property type="match status" value="1"/>
</dbReference>
<dbReference type="Pfam" id="PF08546">
    <property type="entry name" value="ApbA_C"/>
    <property type="match status" value="1"/>
</dbReference>
<feature type="domain" description="Ketopantoate reductase N-terminal" evidence="5">
    <location>
        <begin position="6"/>
        <end position="154"/>
    </location>
</feature>
<evidence type="ECO:0000256" key="1">
    <source>
        <dbReference type="ARBA" id="ARBA00007870"/>
    </source>
</evidence>
<dbReference type="STRING" id="1123243.SAMN02745190_01943"/>
<dbReference type="PANTHER" id="PTHR21708">
    <property type="entry name" value="PROBABLE 2-DEHYDROPANTOATE 2-REDUCTASE"/>
    <property type="match status" value="1"/>
</dbReference>
<comment type="catalytic activity">
    <reaction evidence="4">
        <text>(R)-pantoate + NADP(+) = 2-dehydropantoate + NADPH + H(+)</text>
        <dbReference type="Rhea" id="RHEA:16233"/>
        <dbReference type="ChEBI" id="CHEBI:11561"/>
        <dbReference type="ChEBI" id="CHEBI:15378"/>
        <dbReference type="ChEBI" id="CHEBI:15980"/>
        <dbReference type="ChEBI" id="CHEBI:57783"/>
        <dbReference type="ChEBI" id="CHEBI:58349"/>
        <dbReference type="EC" id="1.1.1.169"/>
    </reaction>
</comment>
<dbReference type="InterPro" id="IPR013332">
    <property type="entry name" value="KPR_N"/>
</dbReference>
<evidence type="ECO:0000256" key="3">
    <source>
        <dbReference type="ARBA" id="ARBA00023002"/>
    </source>
</evidence>
<evidence type="ECO:0000259" key="5">
    <source>
        <dbReference type="Pfam" id="PF02558"/>
    </source>
</evidence>
<dbReference type="NCBIfam" id="TIGR00745">
    <property type="entry name" value="apbA_panE"/>
    <property type="match status" value="1"/>
</dbReference>
<dbReference type="InterPro" id="IPR051402">
    <property type="entry name" value="KPR-Related"/>
</dbReference>
<dbReference type="Proteomes" id="UP000184404">
    <property type="component" value="Unassembled WGS sequence"/>
</dbReference>
<evidence type="ECO:0000313" key="7">
    <source>
        <dbReference type="EMBL" id="SHF13722.1"/>
    </source>
</evidence>
<dbReference type="AlphaFoldDB" id="A0A1M4Z7J3"/>
<dbReference type="PANTHER" id="PTHR21708:SF26">
    <property type="entry name" value="2-DEHYDROPANTOATE 2-REDUCTASE"/>
    <property type="match status" value="1"/>
</dbReference>
<dbReference type="InterPro" id="IPR003710">
    <property type="entry name" value="ApbA"/>
</dbReference>
<dbReference type="InterPro" id="IPR013328">
    <property type="entry name" value="6PGD_dom2"/>
</dbReference>
<gene>
    <name evidence="7" type="ORF">SAMN02745190_01943</name>
</gene>
<dbReference type="Gene3D" id="1.10.1040.10">
    <property type="entry name" value="N-(1-d-carboxylethyl)-l-norvaline Dehydrogenase, domain 2"/>
    <property type="match status" value="1"/>
</dbReference>
<evidence type="ECO:0000259" key="6">
    <source>
        <dbReference type="Pfam" id="PF08546"/>
    </source>
</evidence>
<evidence type="ECO:0000256" key="2">
    <source>
        <dbReference type="ARBA" id="ARBA00022857"/>
    </source>
</evidence>
<dbReference type="RefSeq" id="WP_072936022.1">
    <property type="nucleotide sequence ID" value="NZ_FQUG01000007.1"/>
</dbReference>
<protein>
    <recommendedName>
        <fullName evidence="4">2-dehydropantoate 2-reductase</fullName>
        <ecNumber evidence="4">1.1.1.169</ecNumber>
    </recommendedName>
    <alternativeName>
        <fullName evidence="4">Ketopantoate reductase</fullName>
    </alternativeName>
</protein>
<evidence type="ECO:0000256" key="4">
    <source>
        <dbReference type="RuleBase" id="RU362068"/>
    </source>
</evidence>
<comment type="function">
    <text evidence="4">Catalyzes the NADPH-dependent reduction of ketopantoate into pantoic acid.</text>
</comment>
<comment type="similarity">
    <text evidence="1 4">Belongs to the ketopantoate reductase family.</text>
</comment>
<accession>A0A1M4Z7J3</accession>
<dbReference type="GO" id="GO:0005737">
    <property type="term" value="C:cytoplasm"/>
    <property type="evidence" value="ECO:0007669"/>
    <property type="project" value="TreeGrafter"/>
</dbReference>
<keyword evidence="4" id="KW-0566">Pantothenate biosynthesis</keyword>
<dbReference type="OrthoDB" id="9772736at2"/>
<dbReference type="Gene3D" id="3.40.50.720">
    <property type="entry name" value="NAD(P)-binding Rossmann-like Domain"/>
    <property type="match status" value="1"/>
</dbReference>
<dbReference type="InterPro" id="IPR013752">
    <property type="entry name" value="KPA_reductase"/>
</dbReference>
<name>A0A1M4Z7J3_9FIRM</name>
<feature type="domain" description="Ketopantoate reductase C-terminal" evidence="6">
    <location>
        <begin position="185"/>
        <end position="308"/>
    </location>
</feature>
<dbReference type="EMBL" id="FQUG01000007">
    <property type="protein sequence ID" value="SHF13722.1"/>
    <property type="molecule type" value="Genomic_DNA"/>
</dbReference>
<keyword evidence="8" id="KW-1185">Reference proteome</keyword>
<keyword evidence="3 4" id="KW-0560">Oxidoreductase</keyword>
<dbReference type="Pfam" id="PF02558">
    <property type="entry name" value="ApbA"/>
    <property type="match status" value="1"/>
</dbReference>
<dbReference type="FunFam" id="1.10.1040.10:FF:000017">
    <property type="entry name" value="2-dehydropantoate 2-reductase"/>
    <property type="match status" value="1"/>
</dbReference>
<comment type="pathway">
    <text evidence="4">Cofactor biosynthesis; (R)-pantothenate biosynthesis; (R)-pantoate from 3-methyl-2-oxobutanoate: step 2/2.</text>
</comment>
<keyword evidence="2 4" id="KW-0521">NADP</keyword>